<evidence type="ECO:0000256" key="1">
    <source>
        <dbReference type="ARBA" id="ARBA00022723"/>
    </source>
</evidence>
<dbReference type="HOGENOM" id="CLU_035914_0_2_1"/>
<dbReference type="Proteomes" id="UP000019374">
    <property type="component" value="Unassembled WGS sequence"/>
</dbReference>
<dbReference type="InterPro" id="IPR008922">
    <property type="entry name" value="Di-copper_centre_dom_sf"/>
</dbReference>
<keyword evidence="1" id="KW-0479">Metal-binding</keyword>
<dbReference type="PANTHER" id="PTHR11474:SF126">
    <property type="entry name" value="TYROSINASE-LIKE PROTEIN TYR-1-RELATED"/>
    <property type="match status" value="1"/>
</dbReference>
<dbReference type="PRINTS" id="PR00092">
    <property type="entry name" value="TYROSINASE"/>
</dbReference>
<gene>
    <name evidence="6" type="ORF">OCS_03371</name>
</gene>
<dbReference type="OrthoDB" id="6132182at2759"/>
<dbReference type="Pfam" id="PF00264">
    <property type="entry name" value="Tyrosinase"/>
    <property type="match status" value="1"/>
</dbReference>
<feature type="signal peptide" evidence="3">
    <location>
        <begin position="1"/>
        <end position="20"/>
    </location>
</feature>
<dbReference type="InterPro" id="IPR050316">
    <property type="entry name" value="Tyrosinase/Hemocyanin"/>
</dbReference>
<sequence>MMTPWLSVVLALVSLCGVDAEDYGARGHRGRGHGGRGHRGRGIEPPAAFREIEARYAASTDELTGAYAVGKCRLRNMGVRRSWDVLPDYERRDYTGAVKCLHNKRSKADAKVAPGNRNRMDDFTSSHIKAANVIHSSGFFLPWHRQFVWAYEKSLREECHYRGHQPYWDFSRWSDNQLASPVFDGSSTSFGGDGEAIGDQSRNLTAPGLPGDIIFTVNAGTGGGCVTTGPFSHNFKLSLGPVVSSPPVDPVGDPFGLGYNPRCLMRSFWPPASVLGLNWANVTRLLQTETIHEFRPLIEMDPFGVHVSAHGAVGGETVDFFSSPGDPIFYLLHAQIDRIWTMWQGQDWASRTYALDGPSTFQNLPPSANVTTESLLQMGYAGGPVPVRDAMSPIDGPFCYRYE</sequence>
<keyword evidence="3" id="KW-0732">Signal</keyword>
<evidence type="ECO:0000259" key="5">
    <source>
        <dbReference type="PROSITE" id="PS00498"/>
    </source>
</evidence>
<dbReference type="SUPFAM" id="SSF48056">
    <property type="entry name" value="Di-copper centre-containing domain"/>
    <property type="match status" value="1"/>
</dbReference>
<protein>
    <submittedName>
        <fullName evidence="6">Putative domain, di-copper centre</fullName>
    </submittedName>
</protein>
<reference evidence="6 7" key="1">
    <citation type="journal article" date="2013" name="Chin. Sci. Bull.">
        <title>Genome survey uncovers the secrets of sex and lifestyle in caterpillar fungus.</title>
        <authorList>
            <person name="Hu X."/>
            <person name="Zhang Y."/>
            <person name="Xiao G."/>
            <person name="Zheng P."/>
            <person name="Xia Y."/>
            <person name="Zhang X."/>
            <person name="St Leger R.J."/>
            <person name="Liu X."/>
            <person name="Wang C."/>
        </authorList>
    </citation>
    <scope>NUCLEOTIDE SEQUENCE [LARGE SCALE GENOMIC DNA]</scope>
    <source>
        <strain evidence="7">Co18 / CGMCC 3.14243</strain>
        <tissue evidence="6">Fruit-body</tissue>
    </source>
</reference>
<dbReference type="GO" id="GO:0016491">
    <property type="term" value="F:oxidoreductase activity"/>
    <property type="evidence" value="ECO:0007669"/>
    <property type="project" value="InterPro"/>
</dbReference>
<feature type="chain" id="PRO_5004596668" evidence="3">
    <location>
        <begin position="21"/>
        <end position="403"/>
    </location>
</feature>
<dbReference type="InterPro" id="IPR002227">
    <property type="entry name" value="Tyrosinase_Cu-bd"/>
</dbReference>
<dbReference type="eggNOG" id="ENOG502RM4B">
    <property type="taxonomic scope" value="Eukaryota"/>
</dbReference>
<dbReference type="PANTHER" id="PTHR11474">
    <property type="entry name" value="TYROSINASE FAMILY MEMBER"/>
    <property type="match status" value="1"/>
</dbReference>
<organism evidence="6 7">
    <name type="scientific">Ophiocordyceps sinensis (strain Co18 / CGMCC 3.14243)</name>
    <name type="common">Yarsagumba caterpillar fungus</name>
    <name type="synonym">Hirsutella sinensis</name>
    <dbReference type="NCBI Taxonomy" id="911162"/>
    <lineage>
        <taxon>Eukaryota</taxon>
        <taxon>Fungi</taxon>
        <taxon>Dikarya</taxon>
        <taxon>Ascomycota</taxon>
        <taxon>Pezizomycotina</taxon>
        <taxon>Sordariomycetes</taxon>
        <taxon>Hypocreomycetidae</taxon>
        <taxon>Hypocreales</taxon>
        <taxon>Ophiocordycipitaceae</taxon>
        <taxon>Ophiocordyceps</taxon>
    </lineage>
</organism>
<feature type="domain" description="Tyrosinase copper-binding" evidence="5">
    <location>
        <begin position="326"/>
        <end position="337"/>
    </location>
</feature>
<evidence type="ECO:0000256" key="3">
    <source>
        <dbReference type="SAM" id="SignalP"/>
    </source>
</evidence>
<proteinExistence type="predicted"/>
<dbReference type="Gene3D" id="1.10.1280.10">
    <property type="entry name" value="Di-copper center containing domain from catechol oxidase"/>
    <property type="match status" value="1"/>
</dbReference>
<keyword evidence="2" id="KW-0186">Copper</keyword>
<name>T5A618_OPHSC</name>
<evidence type="ECO:0000313" key="6">
    <source>
        <dbReference type="EMBL" id="EQL00920.1"/>
    </source>
</evidence>
<evidence type="ECO:0000313" key="7">
    <source>
        <dbReference type="Proteomes" id="UP000019374"/>
    </source>
</evidence>
<dbReference type="GO" id="GO:0046872">
    <property type="term" value="F:metal ion binding"/>
    <property type="evidence" value="ECO:0007669"/>
    <property type="project" value="UniProtKB-KW"/>
</dbReference>
<dbReference type="PROSITE" id="PS00497">
    <property type="entry name" value="TYROSINASE_1"/>
    <property type="match status" value="1"/>
</dbReference>
<evidence type="ECO:0000259" key="4">
    <source>
        <dbReference type="PROSITE" id="PS00497"/>
    </source>
</evidence>
<accession>T5A618</accession>
<dbReference type="EMBL" id="KE652655">
    <property type="protein sequence ID" value="EQL00920.1"/>
    <property type="molecule type" value="Genomic_DNA"/>
</dbReference>
<dbReference type="AlphaFoldDB" id="T5A618"/>
<dbReference type="PROSITE" id="PS00498">
    <property type="entry name" value="TYROSINASE_2"/>
    <property type="match status" value="1"/>
</dbReference>
<evidence type="ECO:0000256" key="2">
    <source>
        <dbReference type="ARBA" id="ARBA00023008"/>
    </source>
</evidence>
<feature type="domain" description="Tyrosinase copper-binding" evidence="4">
    <location>
        <begin position="135"/>
        <end position="152"/>
    </location>
</feature>